<dbReference type="GeneTree" id="ENSGT01030000234575"/>
<evidence type="ECO:0000259" key="2">
    <source>
        <dbReference type="PROSITE" id="PS50041"/>
    </source>
</evidence>
<feature type="domain" description="C-type lectin" evidence="2">
    <location>
        <begin position="102"/>
        <end position="218"/>
    </location>
</feature>
<sequence length="222" mass="25378">MPGTINTFGYLLLLKSSENVVVKGQYLFLQESLMLLVKIVHPLLHDAIFGEQRLGWRLQQSSRNASSVHSSQVSYVQMIFTRNILFLTEGTCGKCLPGWNLLNSSCYFFSYLESSTVKKNWADSRADCVRRGADLVVIDTPEEQTSTKIWDNGFWIGITDMQSEGTWTWINNVTGLDRREPNNYGRGEDCGVILYSSISPWKTMFDGPCNYPYHWVCKMDSR</sequence>
<reference evidence="3" key="3">
    <citation type="submission" date="2025-09" db="UniProtKB">
        <authorList>
            <consortium name="Ensembl"/>
        </authorList>
    </citation>
    <scope>IDENTIFICATION</scope>
</reference>
<evidence type="ECO:0000313" key="3">
    <source>
        <dbReference type="Ensembl" id="ENSATEP00000058681.2"/>
    </source>
</evidence>
<dbReference type="GO" id="GO:0030246">
    <property type="term" value="F:carbohydrate binding"/>
    <property type="evidence" value="ECO:0007669"/>
    <property type="project" value="UniProtKB-KW"/>
</dbReference>
<proteinExistence type="predicted"/>
<evidence type="ECO:0000256" key="1">
    <source>
        <dbReference type="ARBA" id="ARBA00022734"/>
    </source>
</evidence>
<dbReference type="Ensembl" id="ENSATET00000046969.2">
    <property type="protein sequence ID" value="ENSATEP00000058681.2"/>
    <property type="gene ID" value="ENSATEG00000033340.1"/>
</dbReference>
<dbReference type="Proteomes" id="UP000265040">
    <property type="component" value="Chromosome 12"/>
</dbReference>
<dbReference type="AlphaFoldDB" id="A0A7N6FG19"/>
<dbReference type="InterPro" id="IPR016187">
    <property type="entry name" value="CTDL_fold"/>
</dbReference>
<reference evidence="3" key="2">
    <citation type="submission" date="2025-08" db="UniProtKB">
        <authorList>
            <consortium name="Ensembl"/>
        </authorList>
    </citation>
    <scope>IDENTIFICATION</scope>
</reference>
<dbReference type="PROSITE" id="PS50041">
    <property type="entry name" value="C_TYPE_LECTIN_2"/>
    <property type="match status" value="1"/>
</dbReference>
<dbReference type="InterPro" id="IPR033989">
    <property type="entry name" value="CD209-like_CTLD"/>
</dbReference>
<dbReference type="CDD" id="cd03590">
    <property type="entry name" value="CLECT_DC-SIGN_like"/>
    <property type="match status" value="1"/>
</dbReference>
<dbReference type="Pfam" id="PF00059">
    <property type="entry name" value="Lectin_C"/>
    <property type="match status" value="1"/>
</dbReference>
<dbReference type="SUPFAM" id="SSF56436">
    <property type="entry name" value="C-type lectin-like"/>
    <property type="match status" value="1"/>
</dbReference>
<dbReference type="InterPro" id="IPR016186">
    <property type="entry name" value="C-type_lectin-like/link_sf"/>
</dbReference>
<keyword evidence="1" id="KW-0430">Lectin</keyword>
<keyword evidence="4" id="KW-1185">Reference proteome</keyword>
<protein>
    <recommendedName>
        <fullName evidence="2">C-type lectin domain-containing protein</fullName>
    </recommendedName>
</protein>
<dbReference type="InterPro" id="IPR050111">
    <property type="entry name" value="C-type_lectin/snaclec_domain"/>
</dbReference>
<dbReference type="InterPro" id="IPR001304">
    <property type="entry name" value="C-type_lectin-like"/>
</dbReference>
<dbReference type="SMART" id="SM00034">
    <property type="entry name" value="CLECT"/>
    <property type="match status" value="1"/>
</dbReference>
<organism evidence="3 4">
    <name type="scientific">Anabas testudineus</name>
    <name type="common">Climbing perch</name>
    <name type="synonym">Anthias testudineus</name>
    <dbReference type="NCBI Taxonomy" id="64144"/>
    <lineage>
        <taxon>Eukaryota</taxon>
        <taxon>Metazoa</taxon>
        <taxon>Chordata</taxon>
        <taxon>Craniata</taxon>
        <taxon>Vertebrata</taxon>
        <taxon>Euteleostomi</taxon>
        <taxon>Actinopterygii</taxon>
        <taxon>Neopterygii</taxon>
        <taxon>Teleostei</taxon>
        <taxon>Neoteleostei</taxon>
        <taxon>Acanthomorphata</taxon>
        <taxon>Anabantaria</taxon>
        <taxon>Anabantiformes</taxon>
        <taxon>Anabantoidei</taxon>
        <taxon>Anabantidae</taxon>
        <taxon>Anabas</taxon>
    </lineage>
</organism>
<dbReference type="Gene3D" id="3.10.100.10">
    <property type="entry name" value="Mannose-Binding Protein A, subunit A"/>
    <property type="match status" value="1"/>
</dbReference>
<dbReference type="PANTHER" id="PTHR22803">
    <property type="entry name" value="MANNOSE, PHOSPHOLIPASE, LECTIN RECEPTOR RELATED"/>
    <property type="match status" value="1"/>
</dbReference>
<evidence type="ECO:0000313" key="4">
    <source>
        <dbReference type="Proteomes" id="UP000265040"/>
    </source>
</evidence>
<name>A0A7N6FG19_ANATE</name>
<accession>A0A7N6FG19</accession>
<reference evidence="3" key="1">
    <citation type="submission" date="2021-04" db="EMBL/GenBank/DDBJ databases">
        <authorList>
            <consortium name="Wellcome Sanger Institute Data Sharing"/>
        </authorList>
    </citation>
    <scope>NUCLEOTIDE SEQUENCE [LARGE SCALE GENOMIC DNA]</scope>
</reference>